<dbReference type="Proteomes" id="UP001234989">
    <property type="component" value="Chromosome 6"/>
</dbReference>
<evidence type="ECO:0000313" key="1">
    <source>
        <dbReference type="EMBL" id="WMV34389.1"/>
    </source>
</evidence>
<keyword evidence="2" id="KW-1185">Reference proteome</keyword>
<protein>
    <submittedName>
        <fullName evidence="1">Uncharacterized protein</fullName>
    </submittedName>
</protein>
<reference evidence="1" key="1">
    <citation type="submission" date="2023-08" db="EMBL/GenBank/DDBJ databases">
        <title>A de novo genome assembly of Solanum verrucosum Schlechtendal, a Mexican diploid species geographically isolated from the other diploid A-genome species in potato relatives.</title>
        <authorList>
            <person name="Hosaka K."/>
        </authorList>
    </citation>
    <scope>NUCLEOTIDE SEQUENCE</scope>
    <source>
        <tissue evidence="1">Young leaves</tissue>
    </source>
</reference>
<gene>
    <name evidence="1" type="ORF">MTR67_027774</name>
</gene>
<dbReference type="AlphaFoldDB" id="A0AAF0TW04"/>
<accession>A0AAF0TW04</accession>
<name>A0AAF0TW04_SOLVR</name>
<evidence type="ECO:0000313" key="2">
    <source>
        <dbReference type="Proteomes" id="UP001234989"/>
    </source>
</evidence>
<proteinExistence type="predicted"/>
<sequence>MALLPHKSKTKRNNMKVVIILLGRIKNVLNGCFNFTMEMICHSQLLYCVYQHKFLLTSLRSFHQHFHDSLFVLINFNFFLISNFLH</sequence>
<dbReference type="EMBL" id="CP133617">
    <property type="protein sequence ID" value="WMV34389.1"/>
    <property type="molecule type" value="Genomic_DNA"/>
</dbReference>
<feature type="non-terminal residue" evidence="1">
    <location>
        <position position="86"/>
    </location>
</feature>
<organism evidence="1 2">
    <name type="scientific">Solanum verrucosum</name>
    <dbReference type="NCBI Taxonomy" id="315347"/>
    <lineage>
        <taxon>Eukaryota</taxon>
        <taxon>Viridiplantae</taxon>
        <taxon>Streptophyta</taxon>
        <taxon>Embryophyta</taxon>
        <taxon>Tracheophyta</taxon>
        <taxon>Spermatophyta</taxon>
        <taxon>Magnoliopsida</taxon>
        <taxon>eudicotyledons</taxon>
        <taxon>Gunneridae</taxon>
        <taxon>Pentapetalae</taxon>
        <taxon>asterids</taxon>
        <taxon>lamiids</taxon>
        <taxon>Solanales</taxon>
        <taxon>Solanaceae</taxon>
        <taxon>Solanoideae</taxon>
        <taxon>Solaneae</taxon>
        <taxon>Solanum</taxon>
    </lineage>
</organism>